<dbReference type="KEGG" id="xca:xcc-b100_3194"/>
<dbReference type="Proteomes" id="UP000001188">
    <property type="component" value="Chromosome"/>
</dbReference>
<name>B0RY39_XANCB</name>
<sequence>MRLLHPALTTAWATHQSGAGTLRGKPASAAFGATATVVGGCMLLRIRLSADVARNAPPAPFLSPVQSNCAPSAVATDIDGTP</sequence>
<dbReference type="AlphaFoldDB" id="B0RY39"/>
<dbReference type="HOGENOM" id="CLU_2557475_0_0_6"/>
<dbReference type="EMBL" id="AM920689">
    <property type="protein sequence ID" value="CAP52559.1"/>
    <property type="molecule type" value="Genomic_DNA"/>
</dbReference>
<accession>B0RY39</accession>
<reference evidence="1 2" key="1">
    <citation type="journal article" date="2008" name="J. Biotechnol.">
        <title>The genome of Xanthomonas campestris pv. campestris B100 and its use for the reconstruction of metabolic pathways involved in xanthan biosynthesis.</title>
        <authorList>
            <person name="Vorholter F.J."/>
            <person name="Schneiker S."/>
            <person name="Goesmann A."/>
            <person name="Krause L."/>
            <person name="Bekel T."/>
            <person name="Kaiser O."/>
            <person name="Linke B."/>
            <person name="Patschkowski T."/>
            <person name="Ruckert C."/>
            <person name="Schmid J."/>
            <person name="Sidhu V.K."/>
            <person name="Sieber V."/>
            <person name="Tauch A."/>
            <person name="Watt S.A."/>
            <person name="Weisshaar B."/>
            <person name="Becker A."/>
            <person name="Niehaus K."/>
            <person name="Puhler A."/>
        </authorList>
    </citation>
    <scope>NUCLEOTIDE SEQUENCE [LARGE SCALE GENOMIC DNA]</scope>
    <source>
        <strain evidence="1 2">B100</strain>
    </source>
</reference>
<protein>
    <submittedName>
        <fullName evidence="1">Uncharacterized protein</fullName>
    </submittedName>
</protein>
<gene>
    <name evidence="1" type="ORF">XCCB100_3194</name>
</gene>
<organism evidence="1 2">
    <name type="scientific">Xanthomonas campestris pv. campestris (strain B100)</name>
    <dbReference type="NCBI Taxonomy" id="509169"/>
    <lineage>
        <taxon>Bacteria</taxon>
        <taxon>Pseudomonadati</taxon>
        <taxon>Pseudomonadota</taxon>
        <taxon>Gammaproteobacteria</taxon>
        <taxon>Lysobacterales</taxon>
        <taxon>Lysobacteraceae</taxon>
        <taxon>Xanthomonas</taxon>
    </lineage>
</organism>
<evidence type="ECO:0000313" key="2">
    <source>
        <dbReference type="Proteomes" id="UP000001188"/>
    </source>
</evidence>
<evidence type="ECO:0000313" key="1">
    <source>
        <dbReference type="EMBL" id="CAP52559.1"/>
    </source>
</evidence>
<proteinExistence type="predicted"/>